<evidence type="ECO:0000313" key="2">
    <source>
        <dbReference type="EMBL" id="QFU16685.1"/>
    </source>
</evidence>
<name>A0A5P9JZJ2_9HYPH</name>
<dbReference type="InterPro" id="IPR018968">
    <property type="entry name" value="Phasin"/>
</dbReference>
<sequence>MIQPFDQLQKLGQEQFDAAIKVAGTLSRGAQTLAADSAELARKTFEHGSTAVEQLLGVRTLDKAMEIHVDFVRKSYDGLVSHSAKVGEFYSTLATEAFKPYEKLVSKAVSA</sequence>
<evidence type="ECO:0000259" key="1">
    <source>
        <dbReference type="Pfam" id="PF09361"/>
    </source>
</evidence>
<feature type="domain" description="Phasin" evidence="1">
    <location>
        <begin position="7"/>
        <end position="103"/>
    </location>
</feature>
<protein>
    <submittedName>
        <fullName evidence="2">Phasin family protein</fullName>
    </submittedName>
</protein>
<dbReference type="AlphaFoldDB" id="A0A5P9JZJ2"/>
<keyword evidence="3" id="KW-1185">Reference proteome</keyword>
<dbReference type="Pfam" id="PF09361">
    <property type="entry name" value="Phasin_2"/>
    <property type="match status" value="1"/>
</dbReference>
<dbReference type="Proteomes" id="UP000325614">
    <property type="component" value="Chromosome"/>
</dbReference>
<dbReference type="RefSeq" id="WP_152586328.1">
    <property type="nucleotide sequence ID" value="NZ_CP045423.1"/>
</dbReference>
<organism evidence="2 3">
    <name type="scientific">Microvirga thermotolerans</name>
    <dbReference type="NCBI Taxonomy" id="2651334"/>
    <lineage>
        <taxon>Bacteria</taxon>
        <taxon>Pseudomonadati</taxon>
        <taxon>Pseudomonadota</taxon>
        <taxon>Alphaproteobacteria</taxon>
        <taxon>Hyphomicrobiales</taxon>
        <taxon>Methylobacteriaceae</taxon>
        <taxon>Microvirga</taxon>
    </lineage>
</organism>
<reference evidence="2 3" key="1">
    <citation type="submission" date="2019-10" db="EMBL/GenBank/DDBJ databases">
        <title>Isolation, Identification of Microvirga thermotolerans HR1, a novel thermophilic bacterium and Comparative Genomics of the genus Microvirga.</title>
        <authorList>
            <person name="Li J."/>
            <person name="Zhang W."/>
            <person name="Lin M."/>
            <person name="Wang J."/>
        </authorList>
    </citation>
    <scope>NUCLEOTIDE SEQUENCE [LARGE SCALE GENOMIC DNA]</scope>
    <source>
        <strain evidence="2 3">HR1</strain>
    </source>
</reference>
<gene>
    <name evidence="2" type="ORF">GDR74_10835</name>
</gene>
<dbReference type="KEGG" id="mico:GDR74_10835"/>
<evidence type="ECO:0000313" key="3">
    <source>
        <dbReference type="Proteomes" id="UP000325614"/>
    </source>
</evidence>
<proteinExistence type="predicted"/>
<accession>A0A5P9JZJ2</accession>
<dbReference type="EMBL" id="CP045423">
    <property type="protein sequence ID" value="QFU16685.1"/>
    <property type="molecule type" value="Genomic_DNA"/>
</dbReference>